<organism evidence="1 2">
    <name type="scientific">Burkholderia oklahomensis</name>
    <dbReference type="NCBI Taxonomy" id="342113"/>
    <lineage>
        <taxon>Bacteria</taxon>
        <taxon>Pseudomonadati</taxon>
        <taxon>Pseudomonadota</taxon>
        <taxon>Betaproteobacteria</taxon>
        <taxon>Burkholderiales</taxon>
        <taxon>Burkholderiaceae</taxon>
        <taxon>Burkholderia</taxon>
        <taxon>pseudomallei group</taxon>
    </lineage>
</organism>
<dbReference type="KEGG" id="bok:DM82_2291"/>
<proteinExistence type="predicted"/>
<keyword evidence="2" id="KW-1185">Reference proteome</keyword>
<dbReference type="RefSeq" id="WP_010105789.1">
    <property type="nucleotide sequence ID" value="NZ_CP008726.1"/>
</dbReference>
<reference evidence="1 2" key="1">
    <citation type="submission" date="2014-06" db="EMBL/GenBank/DDBJ databases">
        <authorList>
            <person name="Bishop-Lilly K.A."/>
            <person name="Broomall S.M."/>
            <person name="Chain P.S."/>
            <person name="Chertkov O."/>
            <person name="Coyne S.R."/>
            <person name="Daligault H.E."/>
            <person name="Davenport K.W."/>
            <person name="Erkkila T."/>
            <person name="Frey K.G."/>
            <person name="Gibbons H.S."/>
            <person name="Gu W."/>
            <person name="Jaissle J."/>
            <person name="Johnson S.L."/>
            <person name="Koroleva G.I."/>
            <person name="Ladner J.T."/>
            <person name="Lo C.-C."/>
            <person name="Minogue T.D."/>
            <person name="Munk C."/>
            <person name="Palacios G.F."/>
            <person name="Redden C.L."/>
            <person name="Rosenzweig C.N."/>
            <person name="Scholz M.B."/>
            <person name="Teshima H."/>
            <person name="Xu Y."/>
        </authorList>
    </citation>
    <scope>NUCLEOTIDE SEQUENCE [LARGE SCALE GENOMIC DNA]</scope>
    <source>
        <strain evidence="1 2">EO147</strain>
    </source>
</reference>
<dbReference type="AlphaFoldDB" id="A0AAI8B6I2"/>
<gene>
    <name evidence="1" type="ORF">DM82_2291</name>
</gene>
<evidence type="ECO:0000313" key="2">
    <source>
        <dbReference type="Proteomes" id="UP000029424"/>
    </source>
</evidence>
<sequence>MEFRQLFSNKEHPMMNERIGVMSIDSLARQWVPVAEESGYLIARFKDGKAALLGRMGKREDGKFCMEIAIRATIENSRLSAPEFWHVDPAEEQHLYVLMQSRICKVNADSDR</sequence>
<protein>
    <submittedName>
        <fullName evidence="1">Uncharacterized protein</fullName>
    </submittedName>
</protein>
<evidence type="ECO:0000313" key="1">
    <source>
        <dbReference type="EMBL" id="AIO66583.1"/>
    </source>
</evidence>
<name>A0AAI8B6I2_9BURK</name>
<accession>A0AAI8B6I2</accession>
<dbReference type="EMBL" id="CP008726">
    <property type="protein sequence ID" value="AIO66583.1"/>
    <property type="molecule type" value="Genomic_DNA"/>
</dbReference>
<dbReference type="Proteomes" id="UP000029424">
    <property type="component" value="Chromosome 1"/>
</dbReference>